<dbReference type="Proteomes" id="UP000467006">
    <property type="component" value="Chromosome"/>
</dbReference>
<evidence type="ECO:0000313" key="3">
    <source>
        <dbReference type="EMBL" id="BBX17132.1"/>
    </source>
</evidence>
<gene>
    <name evidence="3" type="ORF">MDUV_19920</name>
</gene>
<dbReference type="Gene3D" id="1.20.120.450">
    <property type="entry name" value="dinb family like domain"/>
    <property type="match status" value="1"/>
</dbReference>
<evidence type="ECO:0000256" key="1">
    <source>
        <dbReference type="SAM" id="MobiDB-lite"/>
    </source>
</evidence>
<proteinExistence type="predicted"/>
<feature type="domain" description="DinB-like" evidence="2">
    <location>
        <begin position="13"/>
        <end position="131"/>
    </location>
</feature>
<evidence type="ECO:0000259" key="2">
    <source>
        <dbReference type="Pfam" id="PF12867"/>
    </source>
</evidence>
<evidence type="ECO:0000313" key="4">
    <source>
        <dbReference type="Proteomes" id="UP000467006"/>
    </source>
</evidence>
<dbReference type="AlphaFoldDB" id="A0A7I7K189"/>
<feature type="region of interest" description="Disordered" evidence="1">
    <location>
        <begin position="1"/>
        <end position="24"/>
    </location>
</feature>
<dbReference type="EMBL" id="AP022563">
    <property type="protein sequence ID" value="BBX17132.1"/>
    <property type="molecule type" value="Genomic_DNA"/>
</dbReference>
<organism evidence="3 4">
    <name type="scientific">Mycolicibacterium duvalii</name>
    <dbReference type="NCBI Taxonomy" id="39688"/>
    <lineage>
        <taxon>Bacteria</taxon>
        <taxon>Bacillati</taxon>
        <taxon>Actinomycetota</taxon>
        <taxon>Actinomycetes</taxon>
        <taxon>Mycobacteriales</taxon>
        <taxon>Mycobacteriaceae</taxon>
        <taxon>Mycolicibacterium</taxon>
    </lineage>
</organism>
<name>A0A7I7K189_9MYCO</name>
<accession>A0A7I7K189</accession>
<dbReference type="InterPro" id="IPR034660">
    <property type="entry name" value="DinB/YfiT-like"/>
</dbReference>
<keyword evidence="4" id="KW-1185">Reference proteome</keyword>
<dbReference type="SUPFAM" id="SSF109854">
    <property type="entry name" value="DinB/YfiT-like putative metalloenzymes"/>
    <property type="match status" value="1"/>
</dbReference>
<dbReference type="InterPro" id="IPR024775">
    <property type="entry name" value="DinB-like"/>
</dbReference>
<dbReference type="Pfam" id="PF12867">
    <property type="entry name" value="DinB_2"/>
    <property type="match status" value="1"/>
</dbReference>
<sequence>MAQTDTIGDTIGATPHDALRRRPAPGVWSPQEYLGHLRESMAFHRWLIEQALAEPDPLIPMVDPDASVANAHYNDDDTAELLAQFDRRIGRLAALLAGLDDAAAKQTLTLGERQITVALIARSAWHECHHHHGDMRRALTGADR</sequence>
<dbReference type="KEGG" id="mdu:MDUV_19920"/>
<reference evidence="3 4" key="1">
    <citation type="journal article" date="2019" name="Emerg. Microbes Infect.">
        <title>Comprehensive subspecies identification of 175 nontuberculous mycobacteria species based on 7547 genomic profiles.</title>
        <authorList>
            <person name="Matsumoto Y."/>
            <person name="Kinjo T."/>
            <person name="Motooka D."/>
            <person name="Nabeya D."/>
            <person name="Jung N."/>
            <person name="Uechi K."/>
            <person name="Horii T."/>
            <person name="Iida T."/>
            <person name="Fujita J."/>
            <person name="Nakamura S."/>
        </authorList>
    </citation>
    <scope>NUCLEOTIDE SEQUENCE [LARGE SCALE GENOMIC DNA]</scope>
    <source>
        <strain evidence="3 4">JCM 6396</strain>
    </source>
</reference>
<protein>
    <recommendedName>
        <fullName evidence="2">DinB-like domain-containing protein</fullName>
    </recommendedName>
</protein>